<feature type="region of interest" description="Disordered" evidence="1">
    <location>
        <begin position="53"/>
        <end position="72"/>
    </location>
</feature>
<organism evidence="2 3">
    <name type="scientific">Lutimonas vermicola</name>
    <dbReference type="NCBI Taxonomy" id="414288"/>
    <lineage>
        <taxon>Bacteria</taxon>
        <taxon>Pseudomonadati</taxon>
        <taxon>Bacteroidota</taxon>
        <taxon>Flavobacteriia</taxon>
        <taxon>Flavobacteriales</taxon>
        <taxon>Flavobacteriaceae</taxon>
        <taxon>Lutimonas</taxon>
    </lineage>
</organism>
<proteinExistence type="predicted"/>
<sequence>MTTINVSTDSSGNVTLSNNGNATSPRKGEVQWNVTGSLLKTIAIRPFIQPNTNQTDIWSTPPAPFPNNNPPDNVSINWQGTVFDNDGEEYYYLDWTKKDNSTGTIDPKITVRATNR</sequence>
<evidence type="ECO:0000313" key="2">
    <source>
        <dbReference type="EMBL" id="MEL4454863.1"/>
    </source>
</evidence>
<dbReference type="EMBL" id="JBCDNA010000001">
    <property type="protein sequence ID" value="MEL4454863.1"/>
    <property type="molecule type" value="Genomic_DNA"/>
</dbReference>
<dbReference type="Proteomes" id="UP001474120">
    <property type="component" value="Unassembled WGS sequence"/>
</dbReference>
<dbReference type="RefSeq" id="WP_342158544.1">
    <property type="nucleotide sequence ID" value="NZ_JBCDNA010000001.1"/>
</dbReference>
<evidence type="ECO:0000256" key="1">
    <source>
        <dbReference type="SAM" id="MobiDB-lite"/>
    </source>
</evidence>
<name>A0ABU9KXE9_9FLAO</name>
<feature type="region of interest" description="Disordered" evidence="1">
    <location>
        <begin position="1"/>
        <end position="28"/>
    </location>
</feature>
<keyword evidence="3" id="KW-1185">Reference proteome</keyword>
<protein>
    <submittedName>
        <fullName evidence="2">Uncharacterized protein</fullName>
    </submittedName>
</protein>
<accession>A0ABU9KXE9</accession>
<evidence type="ECO:0000313" key="3">
    <source>
        <dbReference type="Proteomes" id="UP001474120"/>
    </source>
</evidence>
<gene>
    <name evidence="2" type="ORF">AABB81_03085</name>
</gene>
<comment type="caution">
    <text evidence="2">The sequence shown here is derived from an EMBL/GenBank/DDBJ whole genome shotgun (WGS) entry which is preliminary data.</text>
</comment>
<feature type="compositionally biased region" description="Polar residues" evidence="1">
    <location>
        <begin position="1"/>
        <end position="24"/>
    </location>
</feature>
<reference evidence="2 3" key="1">
    <citation type="submission" date="2024-04" db="EMBL/GenBank/DDBJ databases">
        <title>whole genome sequencing of Lutimonas vermicola strain IMCC1616.</title>
        <authorList>
            <person name="Bae S.S."/>
        </authorList>
    </citation>
    <scope>NUCLEOTIDE SEQUENCE [LARGE SCALE GENOMIC DNA]</scope>
    <source>
        <strain evidence="2 3">IMCC1616</strain>
    </source>
</reference>